<reference evidence="1" key="1">
    <citation type="journal article" date="2013" name="Nature">
        <title>The genomes of four tapeworm species reveal adaptations to parasitism.</title>
        <authorList>
            <person name="Tsai I.J."/>
            <person name="Zarowiecki M."/>
            <person name="Holroyd N."/>
            <person name="Garciarrubio A."/>
            <person name="Sanchez-Flores A."/>
            <person name="Brooks K.L."/>
            <person name="Tracey A."/>
            <person name="Bobes R.J."/>
            <person name="Fragoso G."/>
            <person name="Sciutto E."/>
            <person name="Aslett M."/>
            <person name="Beasley H."/>
            <person name="Bennett H.M."/>
            <person name="Cai J."/>
            <person name="Camicia F."/>
            <person name="Clark R."/>
            <person name="Cucher M."/>
            <person name="De Silva N."/>
            <person name="Day T.A."/>
            <person name="Deplazes P."/>
            <person name="Estrada K."/>
            <person name="Fernandez C."/>
            <person name="Holland P.W."/>
            <person name="Hou J."/>
            <person name="Hu S."/>
            <person name="Huckvale T."/>
            <person name="Hung S.S."/>
            <person name="Kamenetzky L."/>
            <person name="Keane J.A."/>
            <person name="Kiss F."/>
            <person name="Koziol U."/>
            <person name="Lambert O."/>
            <person name="Liu K."/>
            <person name="Luo X."/>
            <person name="Luo Y."/>
            <person name="Macchiaroli N."/>
            <person name="Nichol S."/>
            <person name="Paps J."/>
            <person name="Parkinson J."/>
            <person name="Pouchkina-Stantcheva N."/>
            <person name="Riddiford N."/>
            <person name="Rosenzvit M."/>
            <person name="Salinas G."/>
            <person name="Wasmuth J.D."/>
            <person name="Zamanian M."/>
            <person name="Zheng Y."/>
            <person name="Cai X."/>
            <person name="Soberon X."/>
            <person name="Olson P.D."/>
            <person name="Laclette J.P."/>
            <person name="Brehm K."/>
            <person name="Berriman M."/>
            <person name="Garciarrubio A."/>
            <person name="Bobes R.J."/>
            <person name="Fragoso G."/>
            <person name="Sanchez-Flores A."/>
            <person name="Estrada K."/>
            <person name="Cevallos M.A."/>
            <person name="Morett E."/>
            <person name="Gonzalez V."/>
            <person name="Portillo T."/>
            <person name="Ochoa-Leyva A."/>
            <person name="Jose M.V."/>
            <person name="Sciutto E."/>
            <person name="Landa A."/>
            <person name="Jimenez L."/>
            <person name="Valdes V."/>
            <person name="Carrero J.C."/>
            <person name="Larralde C."/>
            <person name="Morales-Montor J."/>
            <person name="Limon-Lason J."/>
            <person name="Soberon X."/>
            <person name="Laclette J.P."/>
        </authorList>
    </citation>
    <scope>NUCLEOTIDE SEQUENCE [LARGE SCALE GENOMIC DNA]</scope>
</reference>
<proteinExistence type="predicted"/>
<evidence type="ECO:0000313" key="2">
    <source>
        <dbReference type="Proteomes" id="UP000017246"/>
    </source>
</evidence>
<dbReference type="Proteomes" id="UP000017246">
    <property type="component" value="Unassembled WGS sequence"/>
</dbReference>
<gene>
    <name evidence="1" type="ORF">EmuJ_000419800</name>
</gene>
<sequence>MICDFNPLFRDHHCCCCRHSECFCPIFPCYVSLLFPFSLNFFHCTQAPSTVLIYAHRNTISCLDLCKSLTPYVREQALLPFPLYSPSEN</sequence>
<dbReference type="EMBL" id="LN902847">
    <property type="protein sequence ID" value="CDS36969.1"/>
    <property type="molecule type" value="Genomic_DNA"/>
</dbReference>
<name>A0A068XXN6_ECHMU</name>
<dbReference type="AlphaFoldDB" id="A0A068XXN6"/>
<reference evidence="1" key="2">
    <citation type="submission" date="2015-11" db="EMBL/GenBank/DDBJ databases">
        <authorList>
            <person name="Zhang Y."/>
            <person name="Guo Z."/>
        </authorList>
    </citation>
    <scope>NUCLEOTIDE SEQUENCE</scope>
</reference>
<accession>A0A068XXN6</accession>
<evidence type="ECO:0000313" key="1">
    <source>
        <dbReference type="EMBL" id="CDS36969.1"/>
    </source>
</evidence>
<keyword evidence="2" id="KW-1185">Reference proteome</keyword>
<protein>
    <submittedName>
        <fullName evidence="1">Phospholipase A2 active site</fullName>
    </submittedName>
</protein>
<organism evidence="1 2">
    <name type="scientific">Echinococcus multilocularis</name>
    <name type="common">Fox tapeworm</name>
    <dbReference type="NCBI Taxonomy" id="6211"/>
    <lineage>
        <taxon>Eukaryota</taxon>
        <taxon>Metazoa</taxon>
        <taxon>Spiralia</taxon>
        <taxon>Lophotrochozoa</taxon>
        <taxon>Platyhelminthes</taxon>
        <taxon>Cestoda</taxon>
        <taxon>Eucestoda</taxon>
        <taxon>Cyclophyllidea</taxon>
        <taxon>Taeniidae</taxon>
        <taxon>Echinococcus</taxon>
    </lineage>
</organism>